<feature type="domain" description="FAD-dependent oxidoreductase 2 FAD-binding" evidence="10">
    <location>
        <begin position="4"/>
        <end position="370"/>
    </location>
</feature>
<name>A0A3D8IWP7_9HELI</name>
<evidence type="ECO:0000256" key="7">
    <source>
        <dbReference type="ARBA" id="ARBA00022827"/>
    </source>
</evidence>
<dbReference type="SUPFAM" id="SSF46977">
    <property type="entry name" value="Succinate dehydrogenase/fumarate reductase flavoprotein C-terminal domain"/>
    <property type="match status" value="1"/>
</dbReference>
<protein>
    <recommendedName>
        <fullName evidence="4">L-aspartate oxidase</fullName>
        <ecNumber evidence="4">1.4.3.16</ecNumber>
    </recommendedName>
</protein>
<evidence type="ECO:0000256" key="3">
    <source>
        <dbReference type="ARBA" id="ARBA00008562"/>
    </source>
</evidence>
<evidence type="ECO:0000256" key="4">
    <source>
        <dbReference type="ARBA" id="ARBA00012173"/>
    </source>
</evidence>
<dbReference type="FunFam" id="3.90.700.10:FF:000002">
    <property type="entry name" value="L-aspartate oxidase"/>
    <property type="match status" value="1"/>
</dbReference>
<dbReference type="Gene3D" id="3.50.50.60">
    <property type="entry name" value="FAD/NAD(P)-binding domain"/>
    <property type="match status" value="1"/>
</dbReference>
<dbReference type="GO" id="GO:0034628">
    <property type="term" value="P:'de novo' NAD+ biosynthetic process from L-aspartate"/>
    <property type="evidence" value="ECO:0007669"/>
    <property type="project" value="TreeGrafter"/>
</dbReference>
<organism evidence="11 12">
    <name type="scientific">Helicobacter cholecystus</name>
    <dbReference type="NCBI Taxonomy" id="45498"/>
    <lineage>
        <taxon>Bacteria</taxon>
        <taxon>Pseudomonadati</taxon>
        <taxon>Campylobacterota</taxon>
        <taxon>Epsilonproteobacteria</taxon>
        <taxon>Campylobacterales</taxon>
        <taxon>Helicobacteraceae</taxon>
        <taxon>Helicobacter</taxon>
    </lineage>
</organism>
<evidence type="ECO:0000256" key="5">
    <source>
        <dbReference type="ARBA" id="ARBA00022630"/>
    </source>
</evidence>
<dbReference type="AlphaFoldDB" id="A0A3D8IWP7"/>
<dbReference type="PANTHER" id="PTHR42716:SF2">
    <property type="entry name" value="L-ASPARTATE OXIDASE, CHLOROPLASTIC"/>
    <property type="match status" value="1"/>
</dbReference>
<sequence length="482" mass="53192">MKYDVVIVGAGVGGLYCAMNLPKSLKVLIVCKGEPWECNTFYAQGGISVAVDEDDVAVHIQDTLGAGSHTNNLSSVNYLCNASLNLIKDFEKIGLKVDRDKEGRIMYAKEGGHQKARIVHFNGDGTGRHLHTHLITHLQHPLWKQSSVVDLLIDNEKCYGISLESRGEIHRIYAKCVVLASGGVGGLYRYHTNASTISAEVQGMILEHYGKLKDMEMMQFHPTAFTLANTARKPLISEAVRGEGGKIIDTKGRRFLFDYDPRGELAPRDIVSRGIFDYTMRNKEQAFLDLSSFTQESFQKRFPNIYHSLTSHRLKIPNDKIPISPAFHYSMGGIAVNAKGAVCGIENLYALGECANNGVHGANRLASNSLLEGIIYGKCVAEEILAQSFGGESKQIFPPLDEPLMIENDIKLKEFLRGIMWEKVGIVRSVEGLNSALGGVEAMLQSNIGRMLKLRLLCAKEIILQALQRKESLGAHYIISDA</sequence>
<keyword evidence="7" id="KW-0274">FAD</keyword>
<evidence type="ECO:0000256" key="9">
    <source>
        <dbReference type="ARBA" id="ARBA00048305"/>
    </source>
</evidence>
<dbReference type="Gene3D" id="1.20.58.100">
    <property type="entry name" value="Fumarate reductase/succinate dehydrogenase flavoprotein-like, C-terminal domain"/>
    <property type="match status" value="1"/>
</dbReference>
<keyword evidence="5" id="KW-0285">Flavoprotein</keyword>
<comment type="similarity">
    <text evidence="3">Belongs to the FAD-dependent oxidoreductase 2 family. NadB subfamily.</text>
</comment>
<dbReference type="PRINTS" id="PR00411">
    <property type="entry name" value="PNDRDTASEI"/>
</dbReference>
<dbReference type="InterPro" id="IPR027477">
    <property type="entry name" value="Succ_DH/fumarate_Rdtase_cat_sf"/>
</dbReference>
<dbReference type="SUPFAM" id="SSF56425">
    <property type="entry name" value="Succinate dehydrogenase/fumarate reductase flavoprotein, catalytic domain"/>
    <property type="match status" value="1"/>
</dbReference>
<comment type="caution">
    <text evidence="11">The sequence shown here is derived from an EMBL/GenBank/DDBJ whole genome shotgun (WGS) entry which is preliminary data.</text>
</comment>
<comment type="cofactor">
    <cofactor evidence="1">
        <name>FAD</name>
        <dbReference type="ChEBI" id="CHEBI:57692"/>
    </cofactor>
</comment>
<dbReference type="OrthoDB" id="9806724at2"/>
<dbReference type="PANTHER" id="PTHR42716">
    <property type="entry name" value="L-ASPARTATE OXIDASE"/>
    <property type="match status" value="1"/>
</dbReference>
<evidence type="ECO:0000313" key="12">
    <source>
        <dbReference type="Proteomes" id="UP000257067"/>
    </source>
</evidence>
<reference evidence="11 12" key="1">
    <citation type="submission" date="2018-04" db="EMBL/GenBank/DDBJ databases">
        <title>Novel Campyloabacter and Helicobacter Species and Strains.</title>
        <authorList>
            <person name="Mannion A.J."/>
            <person name="Shen Z."/>
            <person name="Fox J.G."/>
        </authorList>
    </citation>
    <scope>NUCLEOTIDE SEQUENCE [LARGE SCALE GENOMIC DNA]</scope>
    <source>
        <strain evidence="11 12">ATCC 700242</strain>
    </source>
</reference>
<keyword evidence="12" id="KW-1185">Reference proteome</keyword>
<accession>A0A3D8IWP7</accession>
<dbReference type="EMBL" id="NXLU01000002">
    <property type="protein sequence ID" value="RDU69709.1"/>
    <property type="molecule type" value="Genomic_DNA"/>
</dbReference>
<evidence type="ECO:0000259" key="10">
    <source>
        <dbReference type="Pfam" id="PF00890"/>
    </source>
</evidence>
<dbReference type="EC" id="1.4.3.16" evidence="4"/>
<dbReference type="InterPro" id="IPR005288">
    <property type="entry name" value="NadB"/>
</dbReference>
<dbReference type="SUPFAM" id="SSF51905">
    <property type="entry name" value="FAD/NAD(P)-binding domain"/>
    <property type="match status" value="1"/>
</dbReference>
<dbReference type="Proteomes" id="UP000257067">
    <property type="component" value="Unassembled WGS sequence"/>
</dbReference>
<keyword evidence="8" id="KW-0560">Oxidoreductase</keyword>
<dbReference type="Gene3D" id="3.90.700.10">
    <property type="entry name" value="Succinate dehydrogenase/fumarate reductase flavoprotein, catalytic domain"/>
    <property type="match status" value="1"/>
</dbReference>
<evidence type="ECO:0000256" key="6">
    <source>
        <dbReference type="ARBA" id="ARBA00022642"/>
    </source>
</evidence>
<proteinExistence type="inferred from homology"/>
<dbReference type="InterPro" id="IPR036188">
    <property type="entry name" value="FAD/NAD-bd_sf"/>
</dbReference>
<dbReference type="InterPro" id="IPR003953">
    <property type="entry name" value="FAD-dep_OxRdtase_2_FAD-bd"/>
</dbReference>
<dbReference type="GO" id="GO:0008734">
    <property type="term" value="F:L-aspartate oxidase activity"/>
    <property type="evidence" value="ECO:0007669"/>
    <property type="project" value="UniProtKB-EC"/>
</dbReference>
<dbReference type="RefSeq" id="WP_104724641.1">
    <property type="nucleotide sequence ID" value="NZ_FZNE01000003.1"/>
</dbReference>
<evidence type="ECO:0000256" key="1">
    <source>
        <dbReference type="ARBA" id="ARBA00001974"/>
    </source>
</evidence>
<evidence type="ECO:0000313" key="11">
    <source>
        <dbReference type="EMBL" id="RDU69709.1"/>
    </source>
</evidence>
<dbReference type="UniPathway" id="UPA00253">
    <property type="reaction ID" value="UER00326"/>
</dbReference>
<keyword evidence="6" id="KW-0662">Pyridine nucleotide biosynthesis</keyword>
<evidence type="ECO:0000256" key="2">
    <source>
        <dbReference type="ARBA" id="ARBA00004950"/>
    </source>
</evidence>
<gene>
    <name evidence="11" type="ORF">CQA62_03050</name>
</gene>
<dbReference type="Pfam" id="PF00890">
    <property type="entry name" value="FAD_binding_2"/>
    <property type="match status" value="1"/>
</dbReference>
<evidence type="ECO:0000256" key="8">
    <source>
        <dbReference type="ARBA" id="ARBA00023002"/>
    </source>
</evidence>
<comment type="catalytic activity">
    <reaction evidence="9">
        <text>L-aspartate + O2 = iminosuccinate + H2O2</text>
        <dbReference type="Rhea" id="RHEA:25876"/>
        <dbReference type="ChEBI" id="CHEBI:15379"/>
        <dbReference type="ChEBI" id="CHEBI:16240"/>
        <dbReference type="ChEBI" id="CHEBI:29991"/>
        <dbReference type="ChEBI" id="CHEBI:77875"/>
        <dbReference type="EC" id="1.4.3.16"/>
    </reaction>
    <physiologicalReaction direction="left-to-right" evidence="9">
        <dbReference type="Rhea" id="RHEA:25877"/>
    </physiologicalReaction>
</comment>
<dbReference type="InterPro" id="IPR037099">
    <property type="entry name" value="Fum_R/Succ_DH_flav-like_C_sf"/>
</dbReference>
<comment type="pathway">
    <text evidence="2">Cofactor biosynthesis; NAD(+) biosynthesis; iminoaspartate from L-aspartate (oxidase route): step 1/1.</text>
</comment>